<gene>
    <name evidence="2" type="ORF">A2W57_02350</name>
</gene>
<accession>A0A1F5WFC5</accession>
<dbReference type="GO" id="GO:0004803">
    <property type="term" value="F:transposase activity"/>
    <property type="evidence" value="ECO:0007669"/>
    <property type="project" value="InterPro"/>
</dbReference>
<reference evidence="2 3" key="1">
    <citation type="journal article" date="2016" name="Nat. Commun.">
        <title>Thousands of microbial genomes shed light on interconnected biogeochemical processes in an aquifer system.</title>
        <authorList>
            <person name="Anantharaman K."/>
            <person name="Brown C.T."/>
            <person name="Hug L.A."/>
            <person name="Sharon I."/>
            <person name="Castelle C.J."/>
            <person name="Probst A.J."/>
            <person name="Thomas B.C."/>
            <person name="Singh A."/>
            <person name="Wilkins M.J."/>
            <person name="Karaoz U."/>
            <person name="Brodie E.L."/>
            <person name="Williams K.H."/>
            <person name="Hubbard S.S."/>
            <person name="Banfield J.F."/>
        </authorList>
    </citation>
    <scope>NUCLEOTIDE SEQUENCE [LARGE SCALE GENOMIC DNA]</scope>
</reference>
<dbReference type="SMART" id="SM01321">
    <property type="entry name" value="Y1_Tnp"/>
    <property type="match status" value="1"/>
</dbReference>
<dbReference type="GO" id="GO:0003677">
    <property type="term" value="F:DNA binding"/>
    <property type="evidence" value="ECO:0007669"/>
    <property type="project" value="InterPro"/>
</dbReference>
<proteinExistence type="predicted"/>
<name>A0A1F5WFC5_9BACT</name>
<comment type="caution">
    <text evidence="2">The sequence shown here is derived from an EMBL/GenBank/DDBJ whole genome shotgun (WGS) entry which is preliminary data.</text>
</comment>
<dbReference type="STRING" id="1798331.A2W57_02350"/>
<feature type="domain" description="Transposase IS200-like" evidence="1">
    <location>
        <begin position="7"/>
        <end position="143"/>
    </location>
</feature>
<dbReference type="PANTHER" id="PTHR34322:SF2">
    <property type="entry name" value="TRANSPOSASE IS200-LIKE DOMAIN-CONTAINING PROTEIN"/>
    <property type="match status" value="1"/>
</dbReference>
<dbReference type="Proteomes" id="UP000178276">
    <property type="component" value="Unassembled WGS sequence"/>
</dbReference>
<evidence type="ECO:0000313" key="2">
    <source>
        <dbReference type="EMBL" id="OGF74398.1"/>
    </source>
</evidence>
<dbReference type="InterPro" id="IPR036515">
    <property type="entry name" value="Transposase_17_sf"/>
</dbReference>
<sequence length="215" mass="25437">MRKEMFAGGEFYHIYNRGVDKRAIFLDKFDYERFLQGMREFNSVDPIGSIYENSFLKDKPKRKEKPLVSFVAYCINPNHFHFILEQVSPKGIEKFMQRLGMGYAKYFNNKNKRSGTLFQGKFKAKHIDSNEYLLHLSVYVNLNFKVHKLGHSVSKSSWGKYKNGKFENNVSINDRAVLDQFDNFDDYKKFAESSLTDILERKEMYKKLEEVLIDD</sequence>
<dbReference type="InterPro" id="IPR002686">
    <property type="entry name" value="Transposase_17"/>
</dbReference>
<evidence type="ECO:0000313" key="3">
    <source>
        <dbReference type="Proteomes" id="UP000178276"/>
    </source>
</evidence>
<dbReference type="SUPFAM" id="SSF143422">
    <property type="entry name" value="Transposase IS200-like"/>
    <property type="match status" value="1"/>
</dbReference>
<dbReference type="EMBL" id="MFHJ01000001">
    <property type="protein sequence ID" value="OGF74398.1"/>
    <property type="molecule type" value="Genomic_DNA"/>
</dbReference>
<dbReference type="AlphaFoldDB" id="A0A1F5WFC5"/>
<dbReference type="Pfam" id="PF01797">
    <property type="entry name" value="Y1_Tnp"/>
    <property type="match status" value="1"/>
</dbReference>
<evidence type="ECO:0000259" key="1">
    <source>
        <dbReference type="SMART" id="SM01321"/>
    </source>
</evidence>
<organism evidence="2 3">
    <name type="scientific">Candidatus Giovannonibacteria bacterium RIFCSPHIGHO2_02_43_16</name>
    <dbReference type="NCBI Taxonomy" id="1798331"/>
    <lineage>
        <taxon>Bacteria</taxon>
        <taxon>Candidatus Giovannoniibacteriota</taxon>
    </lineage>
</organism>
<dbReference type="PANTHER" id="PTHR34322">
    <property type="entry name" value="TRANSPOSASE, Y1_TNP DOMAIN-CONTAINING"/>
    <property type="match status" value="1"/>
</dbReference>
<dbReference type="GO" id="GO:0006313">
    <property type="term" value="P:DNA transposition"/>
    <property type="evidence" value="ECO:0007669"/>
    <property type="project" value="InterPro"/>
</dbReference>
<dbReference type="Gene3D" id="3.30.70.1290">
    <property type="entry name" value="Transposase IS200-like"/>
    <property type="match status" value="1"/>
</dbReference>
<protein>
    <recommendedName>
        <fullName evidence="1">Transposase IS200-like domain-containing protein</fullName>
    </recommendedName>
</protein>